<protein>
    <submittedName>
        <fullName evidence="1">Uncharacterized protein</fullName>
    </submittedName>
</protein>
<evidence type="ECO:0000313" key="2">
    <source>
        <dbReference type="Proteomes" id="UP001497535"/>
    </source>
</evidence>
<dbReference type="Proteomes" id="UP001497535">
    <property type="component" value="Unassembled WGS sequence"/>
</dbReference>
<sequence length="83" mass="9811">MQNISDTGNFSNQSFDFLTIEKDYIDAPMPYELLILVIQYTLLLPIIFLCWIFMLKFLRTHGFITQTQADNMIDTLRNFPLDE</sequence>
<keyword evidence="2" id="KW-1185">Reference proteome</keyword>
<evidence type="ECO:0000313" key="1">
    <source>
        <dbReference type="EMBL" id="CAK5043883.1"/>
    </source>
</evidence>
<dbReference type="EMBL" id="CAVMJV010000011">
    <property type="protein sequence ID" value="CAK5043883.1"/>
    <property type="molecule type" value="Genomic_DNA"/>
</dbReference>
<proteinExistence type="predicted"/>
<reference evidence="1" key="1">
    <citation type="submission" date="2023-11" db="EMBL/GenBank/DDBJ databases">
        <authorList>
            <person name="Poullet M."/>
        </authorList>
    </citation>
    <scope>NUCLEOTIDE SEQUENCE</scope>
    <source>
        <strain evidence="1">E1834</strain>
    </source>
</reference>
<gene>
    <name evidence="1" type="ORF">MENTE1834_LOCUS11280</name>
</gene>
<organism evidence="1 2">
    <name type="scientific">Meloidogyne enterolobii</name>
    <name type="common">Root-knot nematode worm</name>
    <name type="synonym">Meloidogyne mayaguensis</name>
    <dbReference type="NCBI Taxonomy" id="390850"/>
    <lineage>
        <taxon>Eukaryota</taxon>
        <taxon>Metazoa</taxon>
        <taxon>Ecdysozoa</taxon>
        <taxon>Nematoda</taxon>
        <taxon>Chromadorea</taxon>
        <taxon>Rhabditida</taxon>
        <taxon>Tylenchina</taxon>
        <taxon>Tylenchomorpha</taxon>
        <taxon>Tylenchoidea</taxon>
        <taxon>Meloidogynidae</taxon>
        <taxon>Meloidogyninae</taxon>
        <taxon>Meloidogyne</taxon>
    </lineage>
</organism>
<comment type="caution">
    <text evidence="1">The sequence shown here is derived from an EMBL/GenBank/DDBJ whole genome shotgun (WGS) entry which is preliminary data.</text>
</comment>
<name>A0ACB0YES7_MELEN</name>
<accession>A0ACB0YES7</accession>